<dbReference type="InterPro" id="IPR023298">
    <property type="entry name" value="ATPase_P-typ_TM_dom_sf"/>
</dbReference>
<dbReference type="STRING" id="3750.A0A498HGB5"/>
<feature type="transmembrane region" description="Helical" evidence="7">
    <location>
        <begin position="249"/>
        <end position="268"/>
    </location>
</feature>
<keyword evidence="10" id="KW-1185">Reference proteome</keyword>
<dbReference type="InterPro" id="IPR023214">
    <property type="entry name" value="HAD_sf"/>
</dbReference>
<dbReference type="InterPro" id="IPR036412">
    <property type="entry name" value="HAD-like_sf"/>
</dbReference>
<evidence type="ECO:0000256" key="7">
    <source>
        <dbReference type="SAM" id="Phobius"/>
    </source>
</evidence>
<proteinExistence type="predicted"/>
<protein>
    <recommendedName>
        <fullName evidence="8">Cation-transporting P-type ATPase C-terminal domain-containing protein</fullName>
    </recommendedName>
</protein>
<evidence type="ECO:0000256" key="4">
    <source>
        <dbReference type="ARBA" id="ARBA00022842"/>
    </source>
</evidence>
<accession>A0A498HGB5</accession>
<dbReference type="GO" id="GO:0046872">
    <property type="term" value="F:metal ion binding"/>
    <property type="evidence" value="ECO:0007669"/>
    <property type="project" value="UniProtKB-KW"/>
</dbReference>
<evidence type="ECO:0000259" key="8">
    <source>
        <dbReference type="Pfam" id="PF00689"/>
    </source>
</evidence>
<evidence type="ECO:0000256" key="2">
    <source>
        <dbReference type="ARBA" id="ARBA00022692"/>
    </source>
</evidence>
<evidence type="ECO:0000313" key="10">
    <source>
        <dbReference type="Proteomes" id="UP000290289"/>
    </source>
</evidence>
<dbReference type="SUPFAM" id="SSF81665">
    <property type="entry name" value="Calcium ATPase, transmembrane domain M"/>
    <property type="match status" value="1"/>
</dbReference>
<dbReference type="Proteomes" id="UP000290289">
    <property type="component" value="Chromosome 16"/>
</dbReference>
<evidence type="ECO:0000256" key="6">
    <source>
        <dbReference type="ARBA" id="ARBA00023136"/>
    </source>
</evidence>
<reference evidence="9 10" key="1">
    <citation type="submission" date="2018-10" db="EMBL/GenBank/DDBJ databases">
        <title>A high-quality apple genome assembly.</title>
        <authorList>
            <person name="Hu J."/>
        </authorList>
    </citation>
    <scope>NUCLEOTIDE SEQUENCE [LARGE SCALE GENOMIC DNA]</scope>
    <source>
        <strain evidence="10">cv. HFTH1</strain>
        <tissue evidence="9">Young leaf</tissue>
    </source>
</reference>
<keyword evidence="4" id="KW-0460">Magnesium</keyword>
<keyword evidence="3" id="KW-0479">Metal-binding</keyword>
<dbReference type="GO" id="GO:0005388">
    <property type="term" value="F:P-type calcium transporter activity"/>
    <property type="evidence" value="ECO:0007669"/>
    <property type="project" value="TreeGrafter"/>
</dbReference>
<dbReference type="Gene3D" id="3.40.50.1000">
    <property type="entry name" value="HAD superfamily/HAD-like"/>
    <property type="match status" value="1"/>
</dbReference>
<sequence>MSSNTMQLSEFDHGIQGDHDGEDIAHRQEVFGSNTYKIPPPKGFFYRPQTRSLWLKHIQDTTTKRLFHFVCEAFKDLTILILIGYATLSLGSGIHNHGLNEGNTDDENGNPKFDGSKTKANDIIYAVVGIVAVAVTIVVVAILVGVKTSVRDCQKAGVKIKMITGDNVFTAKAIATECGILKHDEDMSSGAVIEGMQFRNYTPQEKREKVDEICVMARSSPSDKLLMVFSEFNARKLEQNVFKGTRKPYLGIIAVTIVLQVLMLEFLNKFSDRERLHWKQWLACFGIVAFSWPIGWLAKRVDFQVLWELQLSLTCKLFCKGSLHSNDV</sequence>
<feature type="domain" description="Cation-transporting P-type ATPase C-terminal" evidence="8">
    <location>
        <begin position="228"/>
        <end position="300"/>
    </location>
</feature>
<keyword evidence="5 7" id="KW-1133">Transmembrane helix</keyword>
<feature type="transmembrane region" description="Helical" evidence="7">
    <location>
        <begin position="123"/>
        <end position="146"/>
    </location>
</feature>
<evidence type="ECO:0000256" key="3">
    <source>
        <dbReference type="ARBA" id="ARBA00022723"/>
    </source>
</evidence>
<dbReference type="EMBL" id="RDQH01000342">
    <property type="protein sequence ID" value="RXH70508.1"/>
    <property type="molecule type" value="Genomic_DNA"/>
</dbReference>
<evidence type="ECO:0000256" key="1">
    <source>
        <dbReference type="ARBA" id="ARBA00004370"/>
    </source>
</evidence>
<name>A0A498HGB5_MALDO</name>
<comment type="caution">
    <text evidence="9">The sequence shown here is derived from an EMBL/GenBank/DDBJ whole genome shotgun (WGS) entry which is preliminary data.</text>
</comment>
<dbReference type="Gene3D" id="1.20.1110.10">
    <property type="entry name" value="Calcium-transporting ATPase, transmembrane domain"/>
    <property type="match status" value="1"/>
</dbReference>
<dbReference type="PANTHER" id="PTHR24093:SF434">
    <property type="entry name" value="CALCIUM-TRANSPORTING ATPASE 13, PLASMA MEMBRANE-TYPE-RELATED"/>
    <property type="match status" value="1"/>
</dbReference>
<dbReference type="PANTHER" id="PTHR24093">
    <property type="entry name" value="CATION TRANSPORTING ATPASE"/>
    <property type="match status" value="1"/>
</dbReference>
<evidence type="ECO:0000313" key="9">
    <source>
        <dbReference type="EMBL" id="RXH70508.1"/>
    </source>
</evidence>
<gene>
    <name evidence="9" type="ORF">DVH24_013254</name>
</gene>
<feature type="transmembrane region" description="Helical" evidence="7">
    <location>
        <begin position="66"/>
        <end position="88"/>
    </location>
</feature>
<keyword evidence="6 7" id="KW-0472">Membrane</keyword>
<keyword evidence="2 7" id="KW-0812">Transmembrane</keyword>
<dbReference type="SUPFAM" id="SSF56784">
    <property type="entry name" value="HAD-like"/>
    <property type="match status" value="1"/>
</dbReference>
<feature type="transmembrane region" description="Helical" evidence="7">
    <location>
        <begin position="280"/>
        <end position="298"/>
    </location>
</feature>
<organism evidence="9 10">
    <name type="scientific">Malus domestica</name>
    <name type="common">Apple</name>
    <name type="synonym">Pyrus malus</name>
    <dbReference type="NCBI Taxonomy" id="3750"/>
    <lineage>
        <taxon>Eukaryota</taxon>
        <taxon>Viridiplantae</taxon>
        <taxon>Streptophyta</taxon>
        <taxon>Embryophyta</taxon>
        <taxon>Tracheophyta</taxon>
        <taxon>Spermatophyta</taxon>
        <taxon>Magnoliopsida</taxon>
        <taxon>eudicotyledons</taxon>
        <taxon>Gunneridae</taxon>
        <taxon>Pentapetalae</taxon>
        <taxon>rosids</taxon>
        <taxon>fabids</taxon>
        <taxon>Rosales</taxon>
        <taxon>Rosaceae</taxon>
        <taxon>Amygdaloideae</taxon>
        <taxon>Maleae</taxon>
        <taxon>Malus</taxon>
    </lineage>
</organism>
<dbReference type="InterPro" id="IPR006068">
    <property type="entry name" value="ATPase_P-typ_cation-transptr_C"/>
</dbReference>
<dbReference type="GO" id="GO:0005886">
    <property type="term" value="C:plasma membrane"/>
    <property type="evidence" value="ECO:0007669"/>
    <property type="project" value="TreeGrafter"/>
</dbReference>
<dbReference type="AlphaFoldDB" id="A0A498HGB5"/>
<comment type="subcellular location">
    <subcellularLocation>
        <location evidence="1">Membrane</location>
    </subcellularLocation>
</comment>
<dbReference type="Pfam" id="PF00689">
    <property type="entry name" value="Cation_ATPase_C"/>
    <property type="match status" value="1"/>
</dbReference>
<evidence type="ECO:0000256" key="5">
    <source>
        <dbReference type="ARBA" id="ARBA00022989"/>
    </source>
</evidence>